<name>A0A1I7YJ09_9BILA</name>
<dbReference type="WBParaSite" id="L893_g16605.t1">
    <property type="protein sequence ID" value="L893_g16605.t1"/>
    <property type="gene ID" value="L893_g16605"/>
</dbReference>
<protein>
    <submittedName>
        <fullName evidence="2">FBA_2 domain-containing protein</fullName>
    </submittedName>
</protein>
<sequence length="316" mass="36203">MPRVFQHFCSDVCSFASNMDSVPDAFFDAICSQLESKDLGNLQKIYYWWSSLAASHDSKRRKIFVILNVNAEGTQVGIRINDINRNACTFSALKPRYDRIASISVGLLEMDDFSEKTSLECFEKTVMPWLLSLVFKCKLDLTCQALPRNFADSIVNGLRGCSQLSRILIANYDGCAEFIKLQISLGHLKDLDLRGSYKCPDDMNLSLKSFLRSPNFESLYLSESNLKLDFDMVNCFVERFRKGNIASSAYLEGKVSFPLERFDYLFVDKQENDRYRRYNGRSSTKTSTVANRKFQVIVSTDLSHDNVLRFDIRSLL</sequence>
<dbReference type="AlphaFoldDB" id="A0A1I7YJ09"/>
<dbReference type="Proteomes" id="UP000095287">
    <property type="component" value="Unplaced"/>
</dbReference>
<evidence type="ECO:0000313" key="2">
    <source>
        <dbReference type="WBParaSite" id="L893_g16605.t1"/>
    </source>
</evidence>
<evidence type="ECO:0000313" key="1">
    <source>
        <dbReference type="Proteomes" id="UP000095287"/>
    </source>
</evidence>
<organism evidence="1 2">
    <name type="scientific">Steinernema glaseri</name>
    <dbReference type="NCBI Taxonomy" id="37863"/>
    <lineage>
        <taxon>Eukaryota</taxon>
        <taxon>Metazoa</taxon>
        <taxon>Ecdysozoa</taxon>
        <taxon>Nematoda</taxon>
        <taxon>Chromadorea</taxon>
        <taxon>Rhabditida</taxon>
        <taxon>Tylenchina</taxon>
        <taxon>Panagrolaimomorpha</taxon>
        <taxon>Strongyloidoidea</taxon>
        <taxon>Steinernematidae</taxon>
        <taxon>Steinernema</taxon>
    </lineage>
</organism>
<proteinExistence type="predicted"/>
<reference evidence="2" key="1">
    <citation type="submission" date="2016-11" db="UniProtKB">
        <authorList>
            <consortium name="WormBaseParasite"/>
        </authorList>
    </citation>
    <scope>IDENTIFICATION</scope>
</reference>
<keyword evidence="1" id="KW-1185">Reference proteome</keyword>
<accession>A0A1I7YJ09</accession>